<dbReference type="InterPro" id="IPR008547">
    <property type="entry name" value="DUF829_TMEM53"/>
</dbReference>
<evidence type="ECO:0000313" key="8">
    <source>
        <dbReference type="EMBL" id="CAE8652216.1"/>
    </source>
</evidence>
<protein>
    <submittedName>
        <fullName evidence="9">Uncharacterized protein</fullName>
    </submittedName>
</protein>
<dbReference type="Proteomes" id="UP000626109">
    <property type="component" value="Unassembled WGS sequence"/>
</dbReference>
<keyword evidence="3" id="KW-1133">Transmembrane helix</keyword>
<evidence type="ECO:0000256" key="2">
    <source>
        <dbReference type="ARBA" id="ARBA00022692"/>
    </source>
</evidence>
<evidence type="ECO:0000313" key="9">
    <source>
        <dbReference type="EMBL" id="CAE8669837.1"/>
    </source>
</evidence>
<sequence length="347" mass="36481">MLSLSTSLHEVRVSRAETSGAASTTATTTAATTTATTTTATTTACVLIFGFGGSGVEDLAPQAKWYQSQNCIVVSTSPLSWPTAVREKQDAALAEELTAALAAGSGKLVLHVCSNGGFVRGASFIGTWSQGQGPFSKLPRPADCIAAMVIECAPARPMDPVTQEVLGSPGKATSQSSGVQLESSAAAELSQKVLSAEVGMFQMIIRGCVGALCMKNSIDAAEVFEGGGSLAKCLETAAGFGVLGPPAWAHVGSAAQWDYGEFEEWDMGLEKPIPRLFLYSDRDTLIHKNKVEAYARYTERYNPRAQILRALIPKASHCKLWQKEPEKCGQAVSELLKLVGIGTGTGT</sequence>
<dbReference type="EMBL" id="CAJNNW010022799">
    <property type="protein sequence ID" value="CAE8669837.1"/>
    <property type="molecule type" value="Genomic_DNA"/>
</dbReference>
<keyword evidence="4" id="KW-0472">Membrane</keyword>
<comment type="subcellular location">
    <subcellularLocation>
        <location evidence="6">Nucleus outer membrane</location>
        <topology evidence="6">Single-pass membrane protein</topology>
    </subcellularLocation>
</comment>
<keyword evidence="2" id="KW-0812">Transmembrane</keyword>
<evidence type="ECO:0000313" key="10">
    <source>
        <dbReference type="Proteomes" id="UP000626109"/>
    </source>
</evidence>
<comment type="caution">
    <text evidence="9">The sequence shown here is derived from an EMBL/GenBank/DDBJ whole genome shotgun (WGS) entry which is preliminary data.</text>
</comment>
<evidence type="ECO:0000256" key="1">
    <source>
        <dbReference type="ARBA" id="ARBA00007387"/>
    </source>
</evidence>
<dbReference type="Pfam" id="PF05705">
    <property type="entry name" value="DUF829"/>
    <property type="match status" value="2"/>
</dbReference>
<reference evidence="9" key="1">
    <citation type="submission" date="2021-02" db="EMBL/GenBank/DDBJ databases">
        <authorList>
            <person name="Dougan E. K."/>
            <person name="Rhodes N."/>
            <person name="Thang M."/>
            <person name="Chan C."/>
        </authorList>
    </citation>
    <scope>NUCLEOTIDE SEQUENCE</scope>
</reference>
<feature type="region of interest" description="Disordered" evidence="7">
    <location>
        <begin position="15"/>
        <end position="34"/>
    </location>
</feature>
<accession>A0A813J5V7</accession>
<organism evidence="9 10">
    <name type="scientific">Polarella glacialis</name>
    <name type="common">Dinoflagellate</name>
    <dbReference type="NCBI Taxonomy" id="89957"/>
    <lineage>
        <taxon>Eukaryota</taxon>
        <taxon>Sar</taxon>
        <taxon>Alveolata</taxon>
        <taxon>Dinophyceae</taxon>
        <taxon>Suessiales</taxon>
        <taxon>Suessiaceae</taxon>
        <taxon>Polarella</taxon>
    </lineage>
</organism>
<evidence type="ECO:0000256" key="4">
    <source>
        <dbReference type="ARBA" id="ARBA00023136"/>
    </source>
</evidence>
<dbReference type="EMBL" id="CAJNNW010010547">
    <property type="protein sequence ID" value="CAE8652216.1"/>
    <property type="molecule type" value="Genomic_DNA"/>
</dbReference>
<proteinExistence type="inferred from homology"/>
<dbReference type="AlphaFoldDB" id="A0A813J5V7"/>
<dbReference type="GO" id="GO:0005640">
    <property type="term" value="C:nuclear outer membrane"/>
    <property type="evidence" value="ECO:0007669"/>
    <property type="project" value="UniProtKB-SubCell"/>
</dbReference>
<evidence type="ECO:0000256" key="3">
    <source>
        <dbReference type="ARBA" id="ARBA00022989"/>
    </source>
</evidence>
<gene>
    <name evidence="9" type="ORF">PGLA2088_LOCUS17289</name>
    <name evidence="8" type="ORF">PGLA2088_LOCUS9536</name>
</gene>
<name>A0A813J5V7_POLGL</name>
<dbReference type="InterPro" id="IPR029058">
    <property type="entry name" value="AB_hydrolase_fold"/>
</dbReference>
<dbReference type="PANTHER" id="PTHR12265">
    <property type="entry name" value="TRANSMEMBRANE PROTEIN 53"/>
    <property type="match status" value="1"/>
</dbReference>
<evidence type="ECO:0000256" key="6">
    <source>
        <dbReference type="ARBA" id="ARBA00034303"/>
    </source>
</evidence>
<evidence type="ECO:0000256" key="7">
    <source>
        <dbReference type="SAM" id="MobiDB-lite"/>
    </source>
</evidence>
<dbReference type="SUPFAM" id="SSF53474">
    <property type="entry name" value="alpha/beta-Hydrolases"/>
    <property type="match status" value="1"/>
</dbReference>
<keyword evidence="5" id="KW-0539">Nucleus</keyword>
<comment type="similarity">
    <text evidence="1">Belongs to the TMEM53 family.</text>
</comment>
<dbReference type="PANTHER" id="PTHR12265:SF30">
    <property type="entry name" value="TRANSMEMBRANE PROTEIN 53"/>
    <property type="match status" value="1"/>
</dbReference>
<evidence type="ECO:0000256" key="5">
    <source>
        <dbReference type="ARBA" id="ARBA00023242"/>
    </source>
</evidence>
<feature type="compositionally biased region" description="Low complexity" evidence="7">
    <location>
        <begin position="21"/>
        <end position="34"/>
    </location>
</feature>